<dbReference type="GO" id="GO:0016989">
    <property type="term" value="F:sigma factor antagonist activity"/>
    <property type="evidence" value="ECO:0007669"/>
    <property type="project" value="TreeGrafter"/>
</dbReference>
<comment type="caution">
    <text evidence="4">The sequence shown here is derived from an EMBL/GenBank/DDBJ whole genome shotgun (WGS) entry which is preliminary data.</text>
</comment>
<dbReference type="AlphaFoldDB" id="A0AAE3SHS5"/>
<dbReference type="InterPro" id="IPR006860">
    <property type="entry name" value="FecR"/>
</dbReference>
<dbReference type="Pfam" id="PF16344">
    <property type="entry name" value="FecR_C"/>
    <property type="match status" value="1"/>
</dbReference>
<organism evidence="4 5">
    <name type="scientific">Plebeiibacterium sediminum</name>
    <dbReference type="NCBI Taxonomy" id="2992112"/>
    <lineage>
        <taxon>Bacteria</taxon>
        <taxon>Pseudomonadati</taxon>
        <taxon>Bacteroidota</taxon>
        <taxon>Bacteroidia</taxon>
        <taxon>Marinilabiliales</taxon>
        <taxon>Marinilabiliaceae</taxon>
        <taxon>Plebeiibacterium</taxon>
    </lineage>
</organism>
<dbReference type="Proteomes" id="UP001209229">
    <property type="component" value="Unassembled WGS sequence"/>
</dbReference>
<dbReference type="InterPro" id="IPR012373">
    <property type="entry name" value="Ferrdict_sens_TM"/>
</dbReference>
<dbReference type="Pfam" id="PF04773">
    <property type="entry name" value="FecR"/>
    <property type="match status" value="1"/>
</dbReference>
<name>A0AAE3SHS5_9BACT</name>
<evidence type="ECO:0000259" key="2">
    <source>
        <dbReference type="Pfam" id="PF04773"/>
    </source>
</evidence>
<accession>A0AAE3SHS5</accession>
<evidence type="ECO:0000313" key="5">
    <source>
        <dbReference type="Proteomes" id="UP001209229"/>
    </source>
</evidence>
<dbReference type="PIRSF" id="PIRSF018266">
    <property type="entry name" value="FecR"/>
    <property type="match status" value="1"/>
</dbReference>
<protein>
    <submittedName>
        <fullName evidence="4">FecR family protein</fullName>
    </submittedName>
</protein>
<dbReference type="PANTHER" id="PTHR30273:SF2">
    <property type="entry name" value="PROTEIN FECR"/>
    <property type="match status" value="1"/>
</dbReference>
<dbReference type="Gene3D" id="3.55.50.30">
    <property type="match status" value="1"/>
</dbReference>
<dbReference type="FunFam" id="2.60.120.1440:FF:000001">
    <property type="entry name" value="Putative anti-sigma factor"/>
    <property type="match status" value="1"/>
</dbReference>
<evidence type="ECO:0000313" key="4">
    <source>
        <dbReference type="EMBL" id="MCW3789572.1"/>
    </source>
</evidence>
<keyword evidence="1" id="KW-0472">Membrane</keyword>
<dbReference type="Gene3D" id="2.60.120.1440">
    <property type="match status" value="1"/>
</dbReference>
<sequence length="335" mass="39264">MERQDYFEQLLIRYFEKTVTDEELEQLKAYLQESKENRKRFDGLNEIYQLADITTKGWLYNVDSNWNQMKARIQSEGIAPVVKMVSQKVFMLWKSAAVIAILLATTFMVLFIKDMMISDTRMVKFIAPKGEKSKVVLADGTLVWLNSGSELNYYLDNKNSIRKVDLKGEGYFNVSKSKKHPFVVHTNTFDVKVYGTQFNVSAYDNDVIQSTTLKEGSISILNHTTGKELKVKPGEQAILNQKTNKIKIDKVRVDDYLSWMDNKLRFDNSSFSEMVKKLERWYDVKIILDDELLYKERYTMTIKTESLREMLELIRITTPIKYKIEEEKVFITYSK</sequence>
<keyword evidence="1" id="KW-1133">Transmembrane helix</keyword>
<feature type="domain" description="FecR protein" evidence="2">
    <location>
        <begin position="128"/>
        <end position="207"/>
    </location>
</feature>
<feature type="transmembrane region" description="Helical" evidence="1">
    <location>
        <begin position="90"/>
        <end position="112"/>
    </location>
</feature>
<reference evidence="4" key="1">
    <citation type="submission" date="2022-10" db="EMBL/GenBank/DDBJ databases">
        <authorList>
            <person name="Yu W.X."/>
        </authorList>
    </citation>
    <scope>NUCLEOTIDE SEQUENCE</scope>
    <source>
        <strain evidence="4">AAT</strain>
    </source>
</reference>
<proteinExistence type="predicted"/>
<dbReference type="RefSeq" id="WP_301193120.1">
    <property type="nucleotide sequence ID" value="NZ_JAPDPJ010000129.1"/>
</dbReference>
<feature type="domain" description="Protein FecR C-terminal" evidence="3">
    <location>
        <begin position="263"/>
        <end position="331"/>
    </location>
</feature>
<evidence type="ECO:0000256" key="1">
    <source>
        <dbReference type="SAM" id="Phobius"/>
    </source>
</evidence>
<gene>
    <name evidence="4" type="ORF">OM075_24140</name>
</gene>
<keyword evidence="1" id="KW-0812">Transmembrane</keyword>
<dbReference type="PANTHER" id="PTHR30273">
    <property type="entry name" value="PERIPLASMIC SIGNAL SENSOR AND SIGMA FACTOR ACTIVATOR FECR-RELATED"/>
    <property type="match status" value="1"/>
</dbReference>
<evidence type="ECO:0000259" key="3">
    <source>
        <dbReference type="Pfam" id="PF16344"/>
    </source>
</evidence>
<dbReference type="EMBL" id="JAPDPJ010000129">
    <property type="protein sequence ID" value="MCW3789572.1"/>
    <property type="molecule type" value="Genomic_DNA"/>
</dbReference>
<dbReference type="InterPro" id="IPR032508">
    <property type="entry name" value="FecR_C"/>
</dbReference>
<keyword evidence="5" id="KW-1185">Reference proteome</keyword>